<dbReference type="EMBL" id="OFSM01000009">
    <property type="protein sequence ID" value="SOY29283.1"/>
    <property type="molecule type" value="Genomic_DNA"/>
</dbReference>
<evidence type="ECO:0008006" key="5">
    <source>
        <dbReference type="Google" id="ProtNLM"/>
    </source>
</evidence>
<feature type="signal peptide" evidence="2">
    <location>
        <begin position="1"/>
        <end position="30"/>
    </location>
</feature>
<dbReference type="OrthoDB" id="3183968at2"/>
<sequence>MKKKKITAVLLPAALALVLAGGIHVGEALAYFTACTSASGRVQVGLNFTETETGDEVKDWTKHISIENTGASECFVRVRVLAGEKYQKYLNYTSGREGSWELREDGYWYYDRILACGERTEELLAALDRTLLSQDTENGSQEEFNVIVVQEYTPVCYDEAGNPYADWTMKVEGADSAAVPDGEAVEGTSGDTGSGADDGTKEGTE</sequence>
<evidence type="ECO:0000256" key="2">
    <source>
        <dbReference type="SAM" id="SignalP"/>
    </source>
</evidence>
<protein>
    <recommendedName>
        <fullName evidence="5">Alternate signal-mediated exported protein, CPF_0494 family</fullName>
    </recommendedName>
</protein>
<keyword evidence="2" id="KW-0732">Signal</keyword>
<dbReference type="AlphaFoldDB" id="A0A2K4ZFM8"/>
<reference evidence="3 4" key="1">
    <citation type="submission" date="2018-01" db="EMBL/GenBank/DDBJ databases">
        <authorList>
            <person name="Gaut B.S."/>
            <person name="Morton B.R."/>
            <person name="Clegg M.T."/>
            <person name="Duvall M.R."/>
        </authorList>
    </citation>
    <scope>NUCLEOTIDE SEQUENCE [LARGE SCALE GENOMIC DNA]</scope>
    <source>
        <strain evidence="3">GP69</strain>
    </source>
</reference>
<evidence type="ECO:0000256" key="1">
    <source>
        <dbReference type="SAM" id="MobiDB-lite"/>
    </source>
</evidence>
<dbReference type="Proteomes" id="UP000236311">
    <property type="component" value="Unassembled WGS sequence"/>
</dbReference>
<gene>
    <name evidence="3" type="ORF">AMURIS_01998</name>
</gene>
<feature type="region of interest" description="Disordered" evidence="1">
    <location>
        <begin position="175"/>
        <end position="205"/>
    </location>
</feature>
<evidence type="ECO:0000313" key="3">
    <source>
        <dbReference type="EMBL" id="SOY29283.1"/>
    </source>
</evidence>
<feature type="chain" id="PRO_5014424023" description="Alternate signal-mediated exported protein, CPF_0494 family" evidence="2">
    <location>
        <begin position="31"/>
        <end position="205"/>
    </location>
</feature>
<evidence type="ECO:0000313" key="4">
    <source>
        <dbReference type="Proteomes" id="UP000236311"/>
    </source>
</evidence>
<keyword evidence="4" id="KW-1185">Reference proteome</keyword>
<feature type="compositionally biased region" description="Low complexity" evidence="1">
    <location>
        <begin position="187"/>
        <end position="197"/>
    </location>
</feature>
<dbReference type="RefSeq" id="WP_103239391.1">
    <property type="nucleotide sequence ID" value="NZ_JANJZD010000009.1"/>
</dbReference>
<organism evidence="3 4">
    <name type="scientific">Acetatifactor muris</name>
    <dbReference type="NCBI Taxonomy" id="879566"/>
    <lineage>
        <taxon>Bacteria</taxon>
        <taxon>Bacillati</taxon>
        <taxon>Bacillota</taxon>
        <taxon>Clostridia</taxon>
        <taxon>Lachnospirales</taxon>
        <taxon>Lachnospiraceae</taxon>
        <taxon>Acetatifactor</taxon>
    </lineage>
</organism>
<name>A0A2K4ZFM8_9FIRM</name>
<proteinExistence type="predicted"/>
<accession>A0A2K4ZFM8</accession>